<gene>
    <name evidence="2" type="ordered locus">Swit_1713</name>
</gene>
<dbReference type="KEGG" id="swi:Swit_1713"/>
<keyword evidence="1" id="KW-0808">Transferase</keyword>
<reference evidence="2 3" key="1">
    <citation type="journal article" date="2010" name="J. Bacteriol.">
        <title>Genome sequence of the dioxin-mineralizing bacterium Sphingomonas wittichii RW1.</title>
        <authorList>
            <person name="Miller T.R."/>
            <person name="Delcher A.L."/>
            <person name="Salzberg S.L."/>
            <person name="Saunders E."/>
            <person name="Detter J.C."/>
            <person name="Halden R.U."/>
        </authorList>
    </citation>
    <scope>NUCLEOTIDE SEQUENCE [LARGE SCALE GENOMIC DNA]</scope>
    <source>
        <strain evidence="3">DSM 6014 / CCUG 31198 / JCM 15750 / NBRC 105917 / EY 4224 / RW1</strain>
    </source>
</reference>
<dbReference type="InterPro" id="IPR003673">
    <property type="entry name" value="CoA-Trfase_fam_III"/>
</dbReference>
<proteinExistence type="predicted"/>
<dbReference type="Gene3D" id="3.40.50.10540">
    <property type="entry name" value="Crotonobetainyl-coa:carnitine coa-transferase, domain 1"/>
    <property type="match status" value="1"/>
</dbReference>
<dbReference type="GO" id="GO:0008410">
    <property type="term" value="F:CoA-transferase activity"/>
    <property type="evidence" value="ECO:0007669"/>
    <property type="project" value="TreeGrafter"/>
</dbReference>
<sequence>MKTPNRQDYAQKDRGPAAAPFQGVRVIEFCNVAAGPFCGMLLADMGADVVKVESRSGDTLRQWPPIVDGFSENFASLNRNKRSIALDLKDPEDRDVAKHLIAAADVVIENNRPGVMARLGLGYDAFAQDHPRLIYCSLSAFGQSGPRAGDGGFDVTVQAMSGIMSVTGEADGAPVKAGVPVSDFATGLYGAFAVASLLARVRAGGEGGHVDVSMLGSSLAISALQVSEFFGSGRDPVRLGAAHPRNAPYQAFRAGDGDFVLAAGNDKLWRSVCEIVGRIDLLDDSRFRSTRDRAAHQGELAVILNAAFAGRSVADLLAAFEAAGVPCSRINSYSEALAEPQVAHMGWVREVVLPTGKASRIFGSPIGIGNTPHRIRHAPPALDADREDILRELAATRLQAAS</sequence>
<dbReference type="InterPro" id="IPR044855">
    <property type="entry name" value="CoA-Trfase_III_dom3_sf"/>
</dbReference>
<dbReference type="PANTHER" id="PTHR48207">
    <property type="entry name" value="SUCCINATE--HYDROXYMETHYLGLUTARATE COA-TRANSFERASE"/>
    <property type="match status" value="1"/>
</dbReference>
<dbReference type="Pfam" id="PF02515">
    <property type="entry name" value="CoA_transf_3"/>
    <property type="match status" value="1"/>
</dbReference>
<name>A0A9J9LEH0_RHIWR</name>
<keyword evidence="3" id="KW-1185">Reference proteome</keyword>
<evidence type="ECO:0000313" key="3">
    <source>
        <dbReference type="Proteomes" id="UP000001989"/>
    </source>
</evidence>
<organism evidence="2 3">
    <name type="scientific">Rhizorhabdus wittichii (strain DSM 6014 / CCUG 31198 / JCM 15750 / NBRC 105917 / EY 4224 / RW1)</name>
    <name type="common">Sphingomonas wittichii</name>
    <dbReference type="NCBI Taxonomy" id="392499"/>
    <lineage>
        <taxon>Bacteria</taxon>
        <taxon>Pseudomonadati</taxon>
        <taxon>Pseudomonadota</taxon>
        <taxon>Alphaproteobacteria</taxon>
        <taxon>Sphingomonadales</taxon>
        <taxon>Sphingomonadaceae</taxon>
        <taxon>Rhizorhabdus</taxon>
    </lineage>
</organism>
<dbReference type="Gene3D" id="3.30.1540.10">
    <property type="entry name" value="formyl-coa transferase, domain 3"/>
    <property type="match status" value="1"/>
</dbReference>
<dbReference type="EMBL" id="CP000699">
    <property type="protein sequence ID" value="ABQ68076.1"/>
    <property type="molecule type" value="Genomic_DNA"/>
</dbReference>
<evidence type="ECO:0000256" key="1">
    <source>
        <dbReference type="ARBA" id="ARBA00022679"/>
    </source>
</evidence>
<dbReference type="InterPro" id="IPR023606">
    <property type="entry name" value="CoA-Trfase_III_dom_1_sf"/>
</dbReference>
<protein>
    <submittedName>
        <fullName evidence="2">L-carnitine dehydratase/bile acid-inducible protein F</fullName>
    </submittedName>
</protein>
<dbReference type="OrthoDB" id="5720311at2"/>
<accession>A0A9J9LEH0</accession>
<evidence type="ECO:0000313" key="2">
    <source>
        <dbReference type="EMBL" id="ABQ68076.1"/>
    </source>
</evidence>
<dbReference type="InterPro" id="IPR050483">
    <property type="entry name" value="CoA-transferase_III_domain"/>
</dbReference>
<dbReference type="SUPFAM" id="SSF89796">
    <property type="entry name" value="CoA-transferase family III (CaiB/BaiF)"/>
    <property type="match status" value="1"/>
</dbReference>
<dbReference type="PANTHER" id="PTHR48207:SF3">
    <property type="entry name" value="SUCCINATE--HYDROXYMETHYLGLUTARATE COA-TRANSFERASE"/>
    <property type="match status" value="1"/>
</dbReference>
<dbReference type="AlphaFoldDB" id="A0A9J9LEH0"/>
<dbReference type="Proteomes" id="UP000001989">
    <property type="component" value="Chromosome"/>
</dbReference>